<evidence type="ECO:0000313" key="2">
    <source>
        <dbReference type="EMBL" id="MVW64482.1"/>
    </source>
</evidence>
<accession>A0A7X3G864</accession>
<dbReference type="RefSeq" id="WP_160410916.1">
    <property type="nucleotide sequence ID" value="NZ_WSES01000016.1"/>
</dbReference>
<feature type="transmembrane region" description="Helical" evidence="1">
    <location>
        <begin position="160"/>
        <end position="183"/>
    </location>
</feature>
<feature type="transmembrane region" description="Helical" evidence="1">
    <location>
        <begin position="211"/>
        <end position="231"/>
    </location>
</feature>
<sequence>MAFINTDWSKELGQVEDMVGSVVDKQLNPMIQGAIAQASAELGAVVKQASDQLQTNIKLVSDEIHDQRRVTKDEIKQLIDYATERIGETVDARIAVAKEQVSVLVTEKIALVRTQLEDAAVQSRKTLYLNLSVSLLGAVGMAAVGLVYRKITLNQLDVFSLFRVLLLSAATGTGLFSALKWFTNWRGLNRNKKNVATVAISYLGILRPNGALRLFLFSLALALCWVCVSFYPKLPLPHWPG</sequence>
<organism evidence="2 3">
    <name type="scientific">Massilia cellulosiltytica</name>
    <dbReference type="NCBI Taxonomy" id="2683234"/>
    <lineage>
        <taxon>Bacteria</taxon>
        <taxon>Pseudomonadati</taxon>
        <taxon>Pseudomonadota</taxon>
        <taxon>Betaproteobacteria</taxon>
        <taxon>Burkholderiales</taxon>
        <taxon>Oxalobacteraceae</taxon>
        <taxon>Telluria group</taxon>
        <taxon>Massilia</taxon>
    </lineage>
</organism>
<gene>
    <name evidence="2" type="ORF">GPY61_31665</name>
</gene>
<name>A0A7X3G864_9BURK</name>
<protein>
    <submittedName>
        <fullName evidence="2">Uncharacterized protein</fullName>
    </submittedName>
</protein>
<keyword evidence="3" id="KW-1185">Reference proteome</keyword>
<dbReference type="Proteomes" id="UP000443353">
    <property type="component" value="Unassembled WGS sequence"/>
</dbReference>
<evidence type="ECO:0000256" key="1">
    <source>
        <dbReference type="SAM" id="Phobius"/>
    </source>
</evidence>
<feature type="transmembrane region" description="Helical" evidence="1">
    <location>
        <begin position="127"/>
        <end position="148"/>
    </location>
</feature>
<comment type="caution">
    <text evidence="2">The sequence shown here is derived from an EMBL/GenBank/DDBJ whole genome shotgun (WGS) entry which is preliminary data.</text>
</comment>
<evidence type="ECO:0000313" key="3">
    <source>
        <dbReference type="Proteomes" id="UP000443353"/>
    </source>
</evidence>
<reference evidence="2 3" key="1">
    <citation type="submission" date="2019-12" db="EMBL/GenBank/DDBJ databases">
        <authorList>
            <person name="Li C."/>
            <person name="Zhao J."/>
        </authorList>
    </citation>
    <scope>NUCLEOTIDE SEQUENCE [LARGE SCALE GENOMIC DNA]</scope>
    <source>
        <strain evidence="2 3">NEAU-DD11</strain>
    </source>
</reference>
<dbReference type="AlphaFoldDB" id="A0A7X3G864"/>
<dbReference type="EMBL" id="WSES01000016">
    <property type="protein sequence ID" value="MVW64482.1"/>
    <property type="molecule type" value="Genomic_DNA"/>
</dbReference>
<keyword evidence="1" id="KW-0812">Transmembrane</keyword>
<keyword evidence="1" id="KW-1133">Transmembrane helix</keyword>
<proteinExistence type="predicted"/>
<keyword evidence="1" id="KW-0472">Membrane</keyword>